<evidence type="ECO:0000313" key="2">
    <source>
        <dbReference type="EMBL" id="CAB4215395.1"/>
    </source>
</evidence>
<evidence type="ECO:0000313" key="1">
    <source>
        <dbReference type="EMBL" id="CAB4184413.1"/>
    </source>
</evidence>
<dbReference type="EMBL" id="LR797428">
    <property type="protein sequence ID" value="CAB4215395.1"/>
    <property type="molecule type" value="Genomic_DNA"/>
</dbReference>
<dbReference type="EMBL" id="LR797069">
    <property type="protein sequence ID" value="CAB4184413.1"/>
    <property type="molecule type" value="Genomic_DNA"/>
</dbReference>
<gene>
    <name evidence="1" type="ORF">UFOVP1126_16</name>
    <name evidence="2" type="ORF">UFOVP1485_16</name>
    <name evidence="3" type="ORF">UFOVP1573_44</name>
</gene>
<evidence type="ECO:0008006" key="4">
    <source>
        <dbReference type="Google" id="ProtNLM"/>
    </source>
</evidence>
<name>A0A6J5QJ86_9CAUD</name>
<proteinExistence type="predicted"/>
<protein>
    <recommendedName>
        <fullName evidence="4">Tail completion protein</fullName>
    </recommendedName>
</protein>
<dbReference type="EMBL" id="LR798419">
    <property type="protein sequence ID" value="CAB5230604.1"/>
    <property type="molecule type" value="Genomic_DNA"/>
</dbReference>
<organism evidence="1">
    <name type="scientific">uncultured Caudovirales phage</name>
    <dbReference type="NCBI Taxonomy" id="2100421"/>
    <lineage>
        <taxon>Viruses</taxon>
        <taxon>Duplodnaviria</taxon>
        <taxon>Heunggongvirae</taxon>
        <taxon>Uroviricota</taxon>
        <taxon>Caudoviricetes</taxon>
        <taxon>Peduoviridae</taxon>
        <taxon>Maltschvirus</taxon>
        <taxon>Maltschvirus maltsch</taxon>
    </lineage>
</organism>
<reference evidence="1" key="1">
    <citation type="submission" date="2020-05" db="EMBL/GenBank/DDBJ databases">
        <authorList>
            <person name="Chiriac C."/>
            <person name="Salcher M."/>
            <person name="Ghai R."/>
            <person name="Kavagutti S V."/>
        </authorList>
    </citation>
    <scope>NUCLEOTIDE SEQUENCE</scope>
</reference>
<evidence type="ECO:0000313" key="3">
    <source>
        <dbReference type="EMBL" id="CAB5230604.1"/>
    </source>
</evidence>
<accession>A0A6J5QJ86</accession>
<sequence>MSFNDVTIINALAAHLTAQTPPTGYTLRQVHAYPPDNLAVVPAVVIIPADDAINYGAANRQVTLNLTATVYLQPQADLARKYADLMAWRTWLRDSLIDGVTLDGADAVAQASVISTSIGTDQWADQDYLTVTASIVIAAVEAINASA</sequence>